<keyword evidence="1" id="KW-0175">Coiled coil</keyword>
<evidence type="ECO:0000313" key="2">
    <source>
        <dbReference type="EMBL" id="PMD24346.1"/>
    </source>
</evidence>
<accession>A0A2J6QDL0</accession>
<gene>
    <name evidence="2" type="ORF">NA56DRAFT_700833</name>
</gene>
<dbReference type="CDD" id="cd14686">
    <property type="entry name" value="bZIP"/>
    <property type="match status" value="1"/>
</dbReference>
<organism evidence="2 3">
    <name type="scientific">Hyaloscypha hepaticicola</name>
    <dbReference type="NCBI Taxonomy" id="2082293"/>
    <lineage>
        <taxon>Eukaryota</taxon>
        <taxon>Fungi</taxon>
        <taxon>Dikarya</taxon>
        <taxon>Ascomycota</taxon>
        <taxon>Pezizomycotina</taxon>
        <taxon>Leotiomycetes</taxon>
        <taxon>Helotiales</taxon>
        <taxon>Hyaloscyphaceae</taxon>
        <taxon>Hyaloscypha</taxon>
    </lineage>
</organism>
<sequence length="256" mass="28596">MVCPLTPRNPHHQADRIPGSRTSSNIILRKYHGARFQGPQYWLGFAEGIRLACLVEYRLKQQIATLEEELARSKQENMDQKEELQKLNQKLHLQEPLLNVGVKICRRFLEKAKMKRGLGNAVESIVEAGNAAAHRGNIFADSALFTLGILRSTDSISPGGGSTEIEDNYRSLGRDLYGVNIIHSLPSSFSTKAAEIYNLSATITSCSTMKPGGYSGTDVRHRRFNELAAKCAKLDTVMGRRIIRPIRIKAEVFRCI</sequence>
<dbReference type="EMBL" id="KZ613473">
    <property type="protein sequence ID" value="PMD24346.1"/>
    <property type="molecule type" value="Genomic_DNA"/>
</dbReference>
<feature type="coiled-coil region" evidence="1">
    <location>
        <begin position="56"/>
        <end position="94"/>
    </location>
</feature>
<keyword evidence="3" id="KW-1185">Reference proteome</keyword>
<dbReference type="OrthoDB" id="3564687at2759"/>
<reference evidence="2 3" key="1">
    <citation type="submission" date="2016-05" db="EMBL/GenBank/DDBJ databases">
        <title>A degradative enzymes factory behind the ericoid mycorrhizal symbiosis.</title>
        <authorList>
            <consortium name="DOE Joint Genome Institute"/>
            <person name="Martino E."/>
            <person name="Morin E."/>
            <person name="Grelet G."/>
            <person name="Kuo A."/>
            <person name="Kohler A."/>
            <person name="Daghino S."/>
            <person name="Barry K."/>
            <person name="Choi C."/>
            <person name="Cichocki N."/>
            <person name="Clum A."/>
            <person name="Copeland A."/>
            <person name="Hainaut M."/>
            <person name="Haridas S."/>
            <person name="Labutti K."/>
            <person name="Lindquist E."/>
            <person name="Lipzen A."/>
            <person name="Khouja H.-R."/>
            <person name="Murat C."/>
            <person name="Ohm R."/>
            <person name="Olson A."/>
            <person name="Spatafora J."/>
            <person name="Veneault-Fourrey C."/>
            <person name="Henrissat B."/>
            <person name="Grigoriev I."/>
            <person name="Martin F."/>
            <person name="Perotto S."/>
        </authorList>
    </citation>
    <scope>NUCLEOTIDE SEQUENCE [LARGE SCALE GENOMIC DNA]</scope>
    <source>
        <strain evidence="2 3">UAMH 7357</strain>
    </source>
</reference>
<evidence type="ECO:0000256" key="1">
    <source>
        <dbReference type="SAM" id="Coils"/>
    </source>
</evidence>
<name>A0A2J6QDL0_9HELO</name>
<dbReference type="AlphaFoldDB" id="A0A2J6QDL0"/>
<protein>
    <submittedName>
        <fullName evidence="2">Uncharacterized protein</fullName>
    </submittedName>
</protein>
<dbReference type="Proteomes" id="UP000235672">
    <property type="component" value="Unassembled WGS sequence"/>
</dbReference>
<evidence type="ECO:0000313" key="3">
    <source>
        <dbReference type="Proteomes" id="UP000235672"/>
    </source>
</evidence>
<proteinExistence type="predicted"/>